<organism evidence="1 2">
    <name type="scientific">Sphingobacterium multivorum</name>
    <dbReference type="NCBI Taxonomy" id="28454"/>
    <lineage>
        <taxon>Bacteria</taxon>
        <taxon>Pseudomonadati</taxon>
        <taxon>Bacteroidota</taxon>
        <taxon>Sphingobacteriia</taxon>
        <taxon>Sphingobacteriales</taxon>
        <taxon>Sphingobacteriaceae</taxon>
        <taxon>Sphingobacterium</taxon>
    </lineage>
</organism>
<reference evidence="1 2" key="1">
    <citation type="submission" date="2019-10" db="EMBL/GenBank/DDBJ databases">
        <authorList>
            <person name="Karimi E."/>
        </authorList>
    </citation>
    <scope>NUCLEOTIDE SEQUENCE [LARGE SCALE GENOMIC DNA]</scope>
    <source>
        <strain evidence="1">Sphingobacterium sp. 8BC</strain>
    </source>
</reference>
<evidence type="ECO:0000313" key="1">
    <source>
        <dbReference type="EMBL" id="VXC97728.1"/>
    </source>
</evidence>
<sequence length="39" mass="4596">MHNIGEIVKYMFTPVLQQSIFGFIGIKEIYNFMLSIPFK</sequence>
<proteinExistence type="predicted"/>
<dbReference type="EMBL" id="CABWMV010000024">
    <property type="protein sequence ID" value="VXC97728.1"/>
    <property type="molecule type" value="Genomic_DNA"/>
</dbReference>
<dbReference type="AlphaFoldDB" id="A0A654CXS7"/>
<dbReference type="Proteomes" id="UP000432350">
    <property type="component" value="Unassembled WGS sequence"/>
</dbReference>
<accession>A0A654CXS7</accession>
<name>A0A654CXS7_SPHMU</name>
<protein>
    <submittedName>
        <fullName evidence="1">Uncharacterized protein</fullName>
    </submittedName>
</protein>
<evidence type="ECO:0000313" key="2">
    <source>
        <dbReference type="Proteomes" id="UP000432350"/>
    </source>
</evidence>
<gene>
    <name evidence="1" type="ORF">SPHINGO8BC_51295</name>
</gene>